<sequence>MVHRSFQWAFLLLAGFAVFLIGGCDREAPSAPAQKTQEAPSGNDPLAAWKPAFDPSGASFVYTLSNVDHPAIEGIAVGFAIRDRVWQESGGRLYVDFRPLAQLGGEKDVISKLKLGAVQGMLCSSVAAVNVADRLGVVNLPFVVDSFDKLEAFRNDRALFAEYGATALEQGVKVVDFTGYGAYGWATTSPVRTLEDAREINFRIAQAPVNADIYKAWGLKFTVMPWPDVPQALQTGVINGLDHTPIVCSITKKFDVARYFTRLDYAQGLYIHLMNRAWFDKLPADLQAILIAAIEVESARARSLTRTQQNAEIAAAELKGVEFFTLSAEDRDKLRELSIPVYQSWGEKVGEDFLARVRSALGR</sequence>
<dbReference type="RefSeq" id="WP_082351006.1">
    <property type="nucleotide sequence ID" value="NZ_CP010802.1"/>
</dbReference>
<name>A0A0M4DEU4_9BACT</name>
<dbReference type="KEGG" id="des:DSOUD_0355"/>
<dbReference type="STRING" id="1603606.DSOUD_0355"/>
<dbReference type="Gene3D" id="3.40.190.170">
    <property type="entry name" value="Bacterial extracellular solute-binding protein, family 7"/>
    <property type="match status" value="1"/>
</dbReference>
<dbReference type="AlphaFoldDB" id="A0A0M4DEU4"/>
<accession>A0A0M4DEU4</accession>
<dbReference type="EMBL" id="CP010802">
    <property type="protein sequence ID" value="ALC15150.1"/>
    <property type="molecule type" value="Genomic_DNA"/>
</dbReference>
<reference evidence="2 3" key="1">
    <citation type="submission" date="2015-07" db="EMBL/GenBank/DDBJ databases">
        <title>Isolation and Genomic Characterization of a Novel Halophilic Metal-Reducing Deltaproteobacterium from the Deep Subsurface.</title>
        <authorList>
            <person name="Badalamenti J.P."/>
            <person name="Summers Z.M."/>
            <person name="Gralnick J.A."/>
            <person name="Bond D.R."/>
        </authorList>
    </citation>
    <scope>NUCLEOTIDE SEQUENCE [LARGE SCALE GENOMIC DNA]</scope>
    <source>
        <strain evidence="2 3">WTL</strain>
    </source>
</reference>
<dbReference type="Pfam" id="PF03480">
    <property type="entry name" value="DctP"/>
    <property type="match status" value="1"/>
</dbReference>
<dbReference type="OrthoDB" id="5401313at2"/>
<dbReference type="InterPro" id="IPR038404">
    <property type="entry name" value="TRAP_DctP_sf"/>
</dbReference>
<evidence type="ECO:0000313" key="2">
    <source>
        <dbReference type="EMBL" id="ALC15150.1"/>
    </source>
</evidence>
<keyword evidence="3" id="KW-1185">Reference proteome</keyword>
<evidence type="ECO:0000313" key="3">
    <source>
        <dbReference type="Proteomes" id="UP000057158"/>
    </source>
</evidence>
<proteinExistence type="predicted"/>
<protein>
    <submittedName>
        <fullName evidence="2">TRAP-type C4-dicarboxylate transport system, periplasmic component</fullName>
    </submittedName>
</protein>
<evidence type="ECO:0000256" key="1">
    <source>
        <dbReference type="ARBA" id="ARBA00022729"/>
    </source>
</evidence>
<dbReference type="NCBIfam" id="NF037995">
    <property type="entry name" value="TRAP_S1"/>
    <property type="match status" value="1"/>
</dbReference>
<keyword evidence="1" id="KW-0732">Signal</keyword>
<dbReference type="Proteomes" id="UP000057158">
    <property type="component" value="Chromosome"/>
</dbReference>
<dbReference type="CDD" id="cd13603">
    <property type="entry name" value="PBP2_TRAP_Siap_TeaA_like"/>
    <property type="match status" value="1"/>
</dbReference>
<dbReference type="PANTHER" id="PTHR33376">
    <property type="match status" value="1"/>
</dbReference>
<dbReference type="PROSITE" id="PS51257">
    <property type="entry name" value="PROKAR_LIPOPROTEIN"/>
    <property type="match status" value="1"/>
</dbReference>
<dbReference type="PANTHER" id="PTHR33376:SF4">
    <property type="entry name" value="SIALIC ACID-BINDING PERIPLASMIC PROTEIN SIAP"/>
    <property type="match status" value="1"/>
</dbReference>
<gene>
    <name evidence="2" type="ORF">DSOUD_0355</name>
</gene>
<organism evidence="2 3">
    <name type="scientific">Desulfuromonas soudanensis</name>
    <dbReference type="NCBI Taxonomy" id="1603606"/>
    <lineage>
        <taxon>Bacteria</taxon>
        <taxon>Pseudomonadati</taxon>
        <taxon>Thermodesulfobacteriota</taxon>
        <taxon>Desulfuromonadia</taxon>
        <taxon>Desulfuromonadales</taxon>
        <taxon>Desulfuromonadaceae</taxon>
        <taxon>Desulfuromonas</taxon>
    </lineage>
</organism>
<dbReference type="GO" id="GO:0055085">
    <property type="term" value="P:transmembrane transport"/>
    <property type="evidence" value="ECO:0007669"/>
    <property type="project" value="InterPro"/>
</dbReference>
<dbReference type="InterPro" id="IPR018389">
    <property type="entry name" value="DctP_fam"/>
</dbReference>
<dbReference type="PATRIC" id="fig|1603606.3.peg.386"/>